<dbReference type="Gene3D" id="3.20.10.10">
    <property type="entry name" value="D-amino Acid Aminotransferase, subunit A, domain 2"/>
    <property type="match status" value="1"/>
</dbReference>
<reference evidence="1" key="1">
    <citation type="submission" date="2022-06" db="EMBL/GenBank/DDBJ databases">
        <title>Sequencing the genomes of 1000 actinobacteria strains.</title>
        <authorList>
            <person name="Klenk H.-P."/>
        </authorList>
    </citation>
    <scope>NUCLEOTIDE SEQUENCE</scope>
    <source>
        <strain evidence="1">DSM 46694</strain>
    </source>
</reference>
<keyword evidence="1" id="KW-0808">Transferase</keyword>
<dbReference type="Proteomes" id="UP001139648">
    <property type="component" value="Unassembled WGS sequence"/>
</dbReference>
<dbReference type="InterPro" id="IPR036038">
    <property type="entry name" value="Aminotransferase-like"/>
</dbReference>
<keyword evidence="1" id="KW-0032">Aminotransferase</keyword>
<dbReference type="GO" id="GO:0008483">
    <property type="term" value="F:transaminase activity"/>
    <property type="evidence" value="ECO:0007669"/>
    <property type="project" value="UniProtKB-KW"/>
</dbReference>
<proteinExistence type="predicted"/>
<organism evidence="1 2">
    <name type="scientific">Nonomuraea thailandensis</name>
    <dbReference type="NCBI Taxonomy" id="1188745"/>
    <lineage>
        <taxon>Bacteria</taxon>
        <taxon>Bacillati</taxon>
        <taxon>Actinomycetota</taxon>
        <taxon>Actinomycetes</taxon>
        <taxon>Streptosporangiales</taxon>
        <taxon>Streptosporangiaceae</taxon>
        <taxon>Nonomuraea</taxon>
    </lineage>
</organism>
<evidence type="ECO:0000313" key="2">
    <source>
        <dbReference type="Proteomes" id="UP001139648"/>
    </source>
</evidence>
<dbReference type="InterPro" id="IPR043131">
    <property type="entry name" value="BCAT-like_N"/>
</dbReference>
<evidence type="ECO:0000313" key="1">
    <source>
        <dbReference type="EMBL" id="MCP2358166.1"/>
    </source>
</evidence>
<dbReference type="Gene3D" id="3.30.470.10">
    <property type="match status" value="1"/>
</dbReference>
<dbReference type="NCBIfam" id="NF006734">
    <property type="entry name" value="PRK09266.1"/>
    <property type="match status" value="1"/>
</dbReference>
<sequence>MSERMTTISEPVVQRNGQAATVDDLAPLAFAGYAHFTAMQVREGRVRGLDLHLERLRHASVTLFGQALPDDRVRSHVRAALEAGPADLSLTATVYSPAGEFTVAGADVAPELLIRTGPAASGPRGPLALTTVEHERVLPAVKHVGEVAKTYFLREAVAQGFDDAAFVDRRGRLSEASIWNLAFWDGSAVVWPVAEMLTGTTMSIVRRQLRHLAIPQRDQEVRPADLPSMAGAVVMNSWTPGVAVHRIGSTALPEAPSFVELLHRAYENEPLTAP</sequence>
<name>A0A9X2K606_9ACTN</name>
<dbReference type="SUPFAM" id="SSF56752">
    <property type="entry name" value="D-aminoacid aminotransferase-like PLP-dependent enzymes"/>
    <property type="match status" value="1"/>
</dbReference>
<comment type="caution">
    <text evidence="1">The sequence shown here is derived from an EMBL/GenBank/DDBJ whole genome shotgun (WGS) entry which is preliminary data.</text>
</comment>
<dbReference type="EMBL" id="JAMZEB010000002">
    <property type="protein sequence ID" value="MCP2358166.1"/>
    <property type="molecule type" value="Genomic_DNA"/>
</dbReference>
<dbReference type="GO" id="GO:0016829">
    <property type="term" value="F:lyase activity"/>
    <property type="evidence" value="ECO:0007669"/>
    <property type="project" value="UniProtKB-KW"/>
</dbReference>
<accession>A0A9X2K606</accession>
<protein>
    <submittedName>
        <fullName evidence="1">Branched-subunit amino acid aminotransferase/4-amino-4-deoxychorismate lyase</fullName>
    </submittedName>
</protein>
<gene>
    <name evidence="1" type="ORF">HD597_005186</name>
</gene>
<dbReference type="Pfam" id="PF01063">
    <property type="entry name" value="Aminotran_4"/>
    <property type="match status" value="1"/>
</dbReference>
<keyword evidence="2" id="KW-1185">Reference proteome</keyword>
<dbReference type="InterPro" id="IPR001544">
    <property type="entry name" value="Aminotrans_IV"/>
</dbReference>
<dbReference type="RefSeq" id="WP_253745260.1">
    <property type="nucleotide sequence ID" value="NZ_BAABKA010000067.1"/>
</dbReference>
<keyword evidence="1" id="KW-0456">Lyase</keyword>
<dbReference type="AlphaFoldDB" id="A0A9X2K606"/>
<dbReference type="InterPro" id="IPR043132">
    <property type="entry name" value="BCAT-like_C"/>
</dbReference>